<evidence type="ECO:0000256" key="1">
    <source>
        <dbReference type="SAM" id="MobiDB-lite"/>
    </source>
</evidence>
<dbReference type="EMBL" id="VSRR010088451">
    <property type="protein sequence ID" value="MPC91630.1"/>
    <property type="molecule type" value="Genomic_DNA"/>
</dbReference>
<feature type="region of interest" description="Disordered" evidence="1">
    <location>
        <begin position="1"/>
        <end position="53"/>
    </location>
</feature>
<protein>
    <submittedName>
        <fullName evidence="2">Uncharacterized protein</fullName>
    </submittedName>
</protein>
<sequence>MSADLLPTSKPSANTDPSELTPRQRRCSSTSPNQQAPPRPPRGRREAGVCGDESRVVWEGGVDARHRGGLTAGT</sequence>
<keyword evidence="3" id="KW-1185">Reference proteome</keyword>
<proteinExistence type="predicted"/>
<feature type="compositionally biased region" description="Basic and acidic residues" evidence="1">
    <location>
        <begin position="43"/>
        <end position="53"/>
    </location>
</feature>
<comment type="caution">
    <text evidence="2">The sequence shown here is derived from an EMBL/GenBank/DDBJ whole genome shotgun (WGS) entry which is preliminary data.</text>
</comment>
<evidence type="ECO:0000313" key="3">
    <source>
        <dbReference type="Proteomes" id="UP000324222"/>
    </source>
</evidence>
<dbReference type="Proteomes" id="UP000324222">
    <property type="component" value="Unassembled WGS sequence"/>
</dbReference>
<gene>
    <name evidence="2" type="ORF">E2C01_086681</name>
</gene>
<reference evidence="2 3" key="1">
    <citation type="submission" date="2019-05" db="EMBL/GenBank/DDBJ databases">
        <title>Another draft genome of Portunus trituberculatus and its Hox gene families provides insights of decapod evolution.</title>
        <authorList>
            <person name="Jeong J.-H."/>
            <person name="Song I."/>
            <person name="Kim S."/>
            <person name="Choi T."/>
            <person name="Kim D."/>
            <person name="Ryu S."/>
            <person name="Kim W."/>
        </authorList>
    </citation>
    <scope>NUCLEOTIDE SEQUENCE [LARGE SCALE GENOMIC DNA]</scope>
    <source>
        <tissue evidence="2">Muscle</tissue>
    </source>
</reference>
<feature type="compositionally biased region" description="Polar residues" evidence="1">
    <location>
        <begin position="9"/>
        <end position="18"/>
    </location>
</feature>
<name>A0A5B7J4G5_PORTR</name>
<organism evidence="2 3">
    <name type="scientific">Portunus trituberculatus</name>
    <name type="common">Swimming crab</name>
    <name type="synonym">Neptunus trituberculatus</name>
    <dbReference type="NCBI Taxonomy" id="210409"/>
    <lineage>
        <taxon>Eukaryota</taxon>
        <taxon>Metazoa</taxon>
        <taxon>Ecdysozoa</taxon>
        <taxon>Arthropoda</taxon>
        <taxon>Crustacea</taxon>
        <taxon>Multicrustacea</taxon>
        <taxon>Malacostraca</taxon>
        <taxon>Eumalacostraca</taxon>
        <taxon>Eucarida</taxon>
        <taxon>Decapoda</taxon>
        <taxon>Pleocyemata</taxon>
        <taxon>Brachyura</taxon>
        <taxon>Eubrachyura</taxon>
        <taxon>Portunoidea</taxon>
        <taxon>Portunidae</taxon>
        <taxon>Portuninae</taxon>
        <taxon>Portunus</taxon>
    </lineage>
</organism>
<evidence type="ECO:0000313" key="2">
    <source>
        <dbReference type="EMBL" id="MPC91630.1"/>
    </source>
</evidence>
<accession>A0A5B7J4G5</accession>
<dbReference type="AlphaFoldDB" id="A0A5B7J4G5"/>